<evidence type="ECO:0000256" key="18">
    <source>
        <dbReference type="SAM" id="Phobius"/>
    </source>
</evidence>
<comment type="caution">
    <text evidence="20">The sequence shown here is derived from an EMBL/GenBank/DDBJ whole genome shotgun (WGS) entry which is preliminary data.</text>
</comment>
<evidence type="ECO:0000256" key="2">
    <source>
        <dbReference type="ARBA" id="ARBA00005641"/>
    </source>
</evidence>
<comment type="subcellular location">
    <subcellularLocation>
        <location evidence="1">Cell membrane</location>
        <topology evidence="1">Single-pass type II membrane protein</topology>
    </subcellularLocation>
</comment>
<protein>
    <recommendedName>
        <fullName evidence="14">glucan 1,3-beta-glucosidase</fullName>
        <ecNumber evidence="14">3.2.1.58</ecNumber>
    </recommendedName>
    <alternativeName>
        <fullName evidence="15">Exo-1,3-beta-glucanase D</fullName>
    </alternativeName>
</protein>
<keyword evidence="11" id="KW-0961">Cell wall biogenesis/degradation</keyword>
<evidence type="ECO:0000313" key="21">
    <source>
        <dbReference type="Proteomes" id="UP000646827"/>
    </source>
</evidence>
<evidence type="ECO:0000256" key="13">
    <source>
        <dbReference type="ARBA" id="ARBA00037126"/>
    </source>
</evidence>
<feature type="region of interest" description="Disordered" evidence="17">
    <location>
        <begin position="1"/>
        <end position="55"/>
    </location>
</feature>
<evidence type="ECO:0000256" key="5">
    <source>
        <dbReference type="ARBA" id="ARBA00022801"/>
    </source>
</evidence>
<feature type="transmembrane region" description="Helical" evidence="18">
    <location>
        <begin position="65"/>
        <end position="86"/>
    </location>
</feature>
<dbReference type="AlphaFoldDB" id="A0A8H7VF05"/>
<evidence type="ECO:0000256" key="1">
    <source>
        <dbReference type="ARBA" id="ARBA00004401"/>
    </source>
</evidence>
<keyword evidence="7 18" id="KW-1133">Transmembrane helix</keyword>
<keyword evidence="5 16" id="KW-0378">Hydrolase</keyword>
<evidence type="ECO:0000256" key="4">
    <source>
        <dbReference type="ARBA" id="ARBA00022692"/>
    </source>
</evidence>
<evidence type="ECO:0000256" key="17">
    <source>
        <dbReference type="SAM" id="MobiDB-lite"/>
    </source>
</evidence>
<evidence type="ECO:0000313" key="20">
    <source>
        <dbReference type="EMBL" id="KAG2220611.1"/>
    </source>
</evidence>
<dbReference type="FunFam" id="3.20.20.80:FF:000033">
    <property type="entry name" value="Glucan 1,3-beta-glucosidase A"/>
    <property type="match status" value="1"/>
</dbReference>
<dbReference type="Proteomes" id="UP000646827">
    <property type="component" value="Unassembled WGS sequence"/>
</dbReference>
<dbReference type="InterPro" id="IPR001547">
    <property type="entry name" value="Glyco_hydro_5"/>
</dbReference>
<evidence type="ECO:0000256" key="15">
    <source>
        <dbReference type="ARBA" id="ARBA00041260"/>
    </source>
</evidence>
<keyword evidence="21" id="KW-1185">Reference proteome</keyword>
<evidence type="ECO:0000256" key="11">
    <source>
        <dbReference type="ARBA" id="ARBA00023316"/>
    </source>
</evidence>
<keyword evidence="6" id="KW-0735">Signal-anchor</keyword>
<reference evidence="20 21" key="1">
    <citation type="submission" date="2020-12" db="EMBL/GenBank/DDBJ databases">
        <title>Metabolic potential, ecology and presence of endohyphal bacteria is reflected in genomic diversity of Mucoromycotina.</title>
        <authorList>
            <person name="Muszewska A."/>
            <person name="Okrasinska A."/>
            <person name="Steczkiewicz K."/>
            <person name="Drgas O."/>
            <person name="Orlowska M."/>
            <person name="Perlinska-Lenart U."/>
            <person name="Aleksandrzak-Piekarczyk T."/>
            <person name="Szatraj K."/>
            <person name="Zielenkiewicz U."/>
            <person name="Pilsyk S."/>
            <person name="Malc E."/>
            <person name="Mieczkowski P."/>
            <person name="Kruszewska J.S."/>
            <person name="Biernat P."/>
            <person name="Pawlowska J."/>
        </authorList>
    </citation>
    <scope>NUCLEOTIDE SEQUENCE [LARGE SCALE GENOMIC DNA]</scope>
    <source>
        <strain evidence="20 21">CBS 142.35</strain>
    </source>
</reference>
<evidence type="ECO:0000256" key="7">
    <source>
        <dbReference type="ARBA" id="ARBA00022989"/>
    </source>
</evidence>
<name>A0A8H7VF05_9FUNG</name>
<evidence type="ECO:0000256" key="14">
    <source>
        <dbReference type="ARBA" id="ARBA00038929"/>
    </source>
</evidence>
<dbReference type="Pfam" id="PF00150">
    <property type="entry name" value="Cellulase"/>
    <property type="match status" value="1"/>
</dbReference>
<keyword evidence="10 16" id="KW-0326">Glycosidase</keyword>
<gene>
    <name evidence="20" type="ORF">INT45_002633</name>
</gene>
<evidence type="ECO:0000256" key="6">
    <source>
        <dbReference type="ARBA" id="ARBA00022968"/>
    </source>
</evidence>
<comment type="catalytic activity">
    <reaction evidence="12">
        <text>Successive hydrolysis of beta-D-glucose units from the non-reducing ends of (1-&gt;3)-beta-D-glucans, releasing alpha-glucose.</text>
        <dbReference type="EC" id="3.2.1.58"/>
    </reaction>
</comment>
<dbReference type="SUPFAM" id="SSF51445">
    <property type="entry name" value="(Trans)glycosidases"/>
    <property type="match status" value="1"/>
</dbReference>
<sequence>MQNQSDPPPPPMTHQEGDFGRQQIKNNLPHRDASWSPGTFEDISAEKSQPMPPPRNWFLRNKLKTSLLAGGVLAILIVAIVVPIYATNQSEQRSGKSQQSVGDSSTPSKNGGISGVSGDDDDDTHINDNVQANPHVPPLNQAFKYGVDPIRGVNLGGWLVIEPFISPSLFDQFSAEDNVVDEWTLCAKLGPEKAKEQLKKHYDTFITEEDFEKMQKMGINHVRVPMGHWSINPVEGEPFVPNLSWDYLVKAIKWARKYGLRVMVELHTAPGSQNGWNHSGRKGPVRWLNGTEGEQYGEMTLETVIKMTKFFFEKPGYEHVIPIFGVLNEPAIYRIEKDRVEQWYHDSHDKIRKITGDDKGPLLTYHDGFLGMPPWNGFFKDESFKRVILETHTYLIFDDDLVSMPREKQSKFPCIAWQQDLENSMRDNGPTMVGEFSAATNDCGKYLNGVRLGTRYEGNLIDGDTRIDHPVCPDCSCQSVEDWKNWDDDYKKFLLSFVERQMDAFEASYGWFFWTYKTEHHANPHWDYLLGWEQGWIPKDANNRQSSCKAVTALD</sequence>
<evidence type="ECO:0000256" key="10">
    <source>
        <dbReference type="ARBA" id="ARBA00023295"/>
    </source>
</evidence>
<feature type="domain" description="Glycoside hydrolase family 5" evidence="19">
    <location>
        <begin position="202"/>
        <end position="442"/>
    </location>
</feature>
<dbReference type="InterPro" id="IPR017853">
    <property type="entry name" value="GH"/>
</dbReference>
<feature type="compositionally biased region" description="Polar residues" evidence="17">
    <location>
        <begin position="89"/>
        <end position="111"/>
    </location>
</feature>
<dbReference type="OrthoDB" id="62120at2759"/>
<keyword evidence="4 18" id="KW-0812">Transmembrane</keyword>
<dbReference type="PANTHER" id="PTHR31297:SF34">
    <property type="entry name" value="GLUCAN 1,3-BETA-GLUCOSIDASE 2"/>
    <property type="match status" value="1"/>
</dbReference>
<dbReference type="PANTHER" id="PTHR31297">
    <property type="entry name" value="GLUCAN ENDO-1,6-BETA-GLUCOSIDASE B"/>
    <property type="match status" value="1"/>
</dbReference>
<dbReference type="GO" id="GO:0009986">
    <property type="term" value="C:cell surface"/>
    <property type="evidence" value="ECO:0007669"/>
    <property type="project" value="TreeGrafter"/>
</dbReference>
<keyword evidence="3" id="KW-1003">Cell membrane</keyword>
<dbReference type="GO" id="GO:0009251">
    <property type="term" value="P:glucan catabolic process"/>
    <property type="evidence" value="ECO:0007669"/>
    <property type="project" value="TreeGrafter"/>
</dbReference>
<evidence type="ECO:0000256" key="9">
    <source>
        <dbReference type="ARBA" id="ARBA00023180"/>
    </source>
</evidence>
<dbReference type="Gene3D" id="3.20.20.80">
    <property type="entry name" value="Glycosidases"/>
    <property type="match status" value="1"/>
</dbReference>
<evidence type="ECO:0000259" key="19">
    <source>
        <dbReference type="Pfam" id="PF00150"/>
    </source>
</evidence>
<evidence type="ECO:0000256" key="3">
    <source>
        <dbReference type="ARBA" id="ARBA00022475"/>
    </source>
</evidence>
<dbReference type="EMBL" id="JAEPRB010000135">
    <property type="protein sequence ID" value="KAG2220611.1"/>
    <property type="molecule type" value="Genomic_DNA"/>
</dbReference>
<evidence type="ECO:0000256" key="12">
    <source>
        <dbReference type="ARBA" id="ARBA00036824"/>
    </source>
</evidence>
<dbReference type="EC" id="3.2.1.58" evidence="14"/>
<keyword evidence="8 18" id="KW-0472">Membrane</keyword>
<comment type="function">
    <text evidence="13">Glucosidase involved in the degradation of cellulosic biomass. Active on lichenan.</text>
</comment>
<comment type="similarity">
    <text evidence="2 16">Belongs to the glycosyl hydrolase 5 (cellulase A) family.</text>
</comment>
<keyword evidence="9" id="KW-0325">Glycoprotein</keyword>
<proteinExistence type="inferred from homology"/>
<feature type="compositionally biased region" description="Pro residues" evidence="17">
    <location>
        <begin position="1"/>
        <end position="12"/>
    </location>
</feature>
<dbReference type="GO" id="GO:0005576">
    <property type="term" value="C:extracellular region"/>
    <property type="evidence" value="ECO:0007669"/>
    <property type="project" value="TreeGrafter"/>
</dbReference>
<feature type="region of interest" description="Disordered" evidence="17">
    <location>
        <begin position="89"/>
        <end position="137"/>
    </location>
</feature>
<dbReference type="GO" id="GO:0071555">
    <property type="term" value="P:cell wall organization"/>
    <property type="evidence" value="ECO:0007669"/>
    <property type="project" value="UniProtKB-KW"/>
</dbReference>
<organism evidence="20 21">
    <name type="scientific">Circinella minor</name>
    <dbReference type="NCBI Taxonomy" id="1195481"/>
    <lineage>
        <taxon>Eukaryota</taxon>
        <taxon>Fungi</taxon>
        <taxon>Fungi incertae sedis</taxon>
        <taxon>Mucoromycota</taxon>
        <taxon>Mucoromycotina</taxon>
        <taxon>Mucoromycetes</taxon>
        <taxon>Mucorales</taxon>
        <taxon>Lichtheimiaceae</taxon>
        <taxon>Circinella</taxon>
    </lineage>
</organism>
<dbReference type="GO" id="GO:0005886">
    <property type="term" value="C:plasma membrane"/>
    <property type="evidence" value="ECO:0007669"/>
    <property type="project" value="UniProtKB-SubCell"/>
</dbReference>
<dbReference type="GO" id="GO:0004338">
    <property type="term" value="F:glucan exo-1,3-beta-glucosidase activity"/>
    <property type="evidence" value="ECO:0007669"/>
    <property type="project" value="UniProtKB-EC"/>
</dbReference>
<evidence type="ECO:0000256" key="8">
    <source>
        <dbReference type="ARBA" id="ARBA00023136"/>
    </source>
</evidence>
<dbReference type="InterPro" id="IPR050386">
    <property type="entry name" value="Glycosyl_hydrolase_5"/>
</dbReference>
<evidence type="ECO:0000256" key="16">
    <source>
        <dbReference type="RuleBase" id="RU361153"/>
    </source>
</evidence>
<accession>A0A8H7VF05</accession>